<dbReference type="EMBL" id="ATBP01000174">
    <property type="protein sequence ID" value="ETR72192.1"/>
    <property type="molecule type" value="Genomic_DNA"/>
</dbReference>
<dbReference type="AlphaFoldDB" id="A0A1V1PBA7"/>
<keyword evidence="1" id="KW-0812">Transmembrane</keyword>
<evidence type="ECO:0000259" key="2">
    <source>
        <dbReference type="Pfam" id="PF14341"/>
    </source>
</evidence>
<dbReference type="Proteomes" id="UP000189670">
    <property type="component" value="Unassembled WGS sequence"/>
</dbReference>
<protein>
    <submittedName>
        <fullName evidence="3">Type IV pilus assembly protein PilX</fullName>
    </submittedName>
</protein>
<accession>A0A1V1PBA7</accession>
<dbReference type="InterPro" id="IPR025746">
    <property type="entry name" value="PilX_N_dom"/>
</dbReference>
<name>A0A1V1PBA7_9BACT</name>
<dbReference type="Pfam" id="PF14341">
    <property type="entry name" value="PilX_N"/>
    <property type="match status" value="1"/>
</dbReference>
<evidence type="ECO:0000313" key="4">
    <source>
        <dbReference type="Proteomes" id="UP000189670"/>
    </source>
</evidence>
<keyword evidence="1" id="KW-1133">Transmembrane helix</keyword>
<proteinExistence type="predicted"/>
<comment type="caution">
    <text evidence="3">The sequence shown here is derived from an EMBL/GenBank/DDBJ whole genome shotgun (WGS) entry which is preliminary data.</text>
</comment>
<feature type="domain" description="Type 4 fimbrial biogenesis protein PilX N-terminal" evidence="2">
    <location>
        <begin position="5"/>
        <end position="53"/>
    </location>
</feature>
<organism evidence="3 4">
    <name type="scientific">Candidatus Magnetoglobus multicellularis str. Araruama</name>
    <dbReference type="NCBI Taxonomy" id="890399"/>
    <lineage>
        <taxon>Bacteria</taxon>
        <taxon>Pseudomonadati</taxon>
        <taxon>Thermodesulfobacteriota</taxon>
        <taxon>Desulfobacteria</taxon>
        <taxon>Desulfobacterales</taxon>
        <taxon>Desulfobacteraceae</taxon>
        <taxon>Candidatus Magnetoglobus</taxon>
    </lineage>
</organism>
<keyword evidence="1" id="KW-0472">Membrane</keyword>
<reference evidence="4" key="1">
    <citation type="submission" date="2012-11" db="EMBL/GenBank/DDBJ databases">
        <authorList>
            <person name="Lucero-Rivera Y.E."/>
            <person name="Tovar-Ramirez D."/>
        </authorList>
    </citation>
    <scope>NUCLEOTIDE SEQUENCE [LARGE SCALE GENOMIC DNA]</scope>
    <source>
        <strain evidence="4">Araruama</strain>
    </source>
</reference>
<feature type="transmembrane region" description="Helical" evidence="1">
    <location>
        <begin position="7"/>
        <end position="26"/>
    </location>
</feature>
<sequence length="173" mass="19569">MQESGNITVLVLMILAIMTLMAIASFQESTTEVYIAKNELSKNNSFYCAEAAIIEVSNALENASIEDLQEVMSTETSTYDNRNLDWIHADTQNPDLEDEDNWKAVSDILISMPQCENTRYLAIQNIYTDGDVLRNESLDMNKTGDSVQEYRLIARSNDCGSEATVEIGYRRRF</sequence>
<evidence type="ECO:0000256" key="1">
    <source>
        <dbReference type="SAM" id="Phobius"/>
    </source>
</evidence>
<gene>
    <name evidence="3" type="ORF">OMM_01908</name>
</gene>
<evidence type="ECO:0000313" key="3">
    <source>
        <dbReference type="EMBL" id="ETR72192.1"/>
    </source>
</evidence>